<sequence length="231" mass="26526">MSTYVFLNRPDEDPAWTFSWNASTAMVDWVVEVLARLVPSPALATRLTEHRDHGPDHLAFNVFGDDEVREMVRVIGQRLEIEARKSFEGQDDVRGHVEELVELVLSWAGGRGFWGGWRDPFPLWVPRDFSELWRNAERRAICFHSERGPSEPTEVFLIFEGVREMEVPPVLSRVAVGLVDGGYSLTTPDSPDGYVLAETFEYHENDVADWDAYDALHYEKYVMKMLTHPLD</sequence>
<name>A0ABQ3MGB2_9PSEU</name>
<gene>
    <name evidence="1" type="ORF">GCM10017774_45620</name>
</gene>
<keyword evidence="2" id="KW-1185">Reference proteome</keyword>
<dbReference type="Proteomes" id="UP000605568">
    <property type="component" value="Unassembled WGS sequence"/>
</dbReference>
<organism evidence="1 2">
    <name type="scientific">Lentzea cavernae</name>
    <dbReference type="NCBI Taxonomy" id="2020703"/>
    <lineage>
        <taxon>Bacteria</taxon>
        <taxon>Bacillati</taxon>
        <taxon>Actinomycetota</taxon>
        <taxon>Actinomycetes</taxon>
        <taxon>Pseudonocardiales</taxon>
        <taxon>Pseudonocardiaceae</taxon>
        <taxon>Lentzea</taxon>
    </lineage>
</organism>
<dbReference type="RefSeq" id="WP_191300657.1">
    <property type="nucleotide sequence ID" value="NZ_BNAR01000006.1"/>
</dbReference>
<reference evidence="2" key="1">
    <citation type="journal article" date="2019" name="Int. J. Syst. Evol. Microbiol.">
        <title>The Global Catalogue of Microorganisms (GCM) 10K type strain sequencing project: providing services to taxonomists for standard genome sequencing and annotation.</title>
        <authorList>
            <consortium name="The Broad Institute Genomics Platform"/>
            <consortium name="The Broad Institute Genome Sequencing Center for Infectious Disease"/>
            <person name="Wu L."/>
            <person name="Ma J."/>
        </authorList>
    </citation>
    <scope>NUCLEOTIDE SEQUENCE [LARGE SCALE GENOMIC DNA]</scope>
    <source>
        <strain evidence="2">CGMCC 4.7367</strain>
    </source>
</reference>
<protein>
    <recommendedName>
        <fullName evidence="3">SUKH-4 immunity protein</fullName>
    </recommendedName>
</protein>
<comment type="caution">
    <text evidence="1">The sequence shown here is derived from an EMBL/GenBank/DDBJ whole genome shotgun (WGS) entry which is preliminary data.</text>
</comment>
<proteinExistence type="predicted"/>
<evidence type="ECO:0008006" key="3">
    <source>
        <dbReference type="Google" id="ProtNLM"/>
    </source>
</evidence>
<evidence type="ECO:0000313" key="2">
    <source>
        <dbReference type="Proteomes" id="UP000605568"/>
    </source>
</evidence>
<evidence type="ECO:0000313" key="1">
    <source>
        <dbReference type="EMBL" id="GHH45037.1"/>
    </source>
</evidence>
<accession>A0ABQ3MGB2</accession>
<dbReference type="EMBL" id="BNAR01000006">
    <property type="protein sequence ID" value="GHH45037.1"/>
    <property type="molecule type" value="Genomic_DNA"/>
</dbReference>